<name>A0A7Y9DQZ3_9ACTN</name>
<dbReference type="InterPro" id="IPR001173">
    <property type="entry name" value="Glyco_trans_2-like"/>
</dbReference>
<organism evidence="2 3">
    <name type="scientific">Kineococcus aurantiacus</name>
    <dbReference type="NCBI Taxonomy" id="37633"/>
    <lineage>
        <taxon>Bacteria</taxon>
        <taxon>Bacillati</taxon>
        <taxon>Actinomycetota</taxon>
        <taxon>Actinomycetes</taxon>
        <taxon>Kineosporiales</taxon>
        <taxon>Kineosporiaceae</taxon>
        <taxon>Kineococcus</taxon>
    </lineage>
</organism>
<comment type="caution">
    <text evidence="2">The sequence shown here is derived from an EMBL/GenBank/DDBJ whole genome shotgun (WGS) entry which is preliminary data.</text>
</comment>
<dbReference type="SUPFAM" id="SSF53448">
    <property type="entry name" value="Nucleotide-diphospho-sugar transferases"/>
    <property type="match status" value="1"/>
</dbReference>
<evidence type="ECO:0000259" key="1">
    <source>
        <dbReference type="Pfam" id="PF00535"/>
    </source>
</evidence>
<dbReference type="PANTHER" id="PTHR43646">
    <property type="entry name" value="GLYCOSYLTRANSFERASE"/>
    <property type="match status" value="1"/>
</dbReference>
<dbReference type="Pfam" id="PF00535">
    <property type="entry name" value="Glycos_transf_2"/>
    <property type="match status" value="1"/>
</dbReference>
<accession>A0A7Y9DQZ3</accession>
<dbReference type="PANTHER" id="PTHR43646:SF6">
    <property type="entry name" value="PRE-MYCOFACTOCIN GLYCOSYLTRANSFERASE"/>
    <property type="match status" value="1"/>
</dbReference>
<keyword evidence="3" id="KW-1185">Reference proteome</keyword>
<gene>
    <name evidence="2" type="ORF">BJ968_004737</name>
</gene>
<protein>
    <submittedName>
        <fullName evidence="2">Mycofactocin system glycosyltransferase</fullName>
    </submittedName>
</protein>
<dbReference type="NCBIfam" id="TIGR03965">
    <property type="entry name" value="mycofact_glyco"/>
    <property type="match status" value="1"/>
</dbReference>
<sequence>MTGAGTARGGLPHGSRVVLTRDVKALDGGRVLAGGSPLTAVQLSDAAAQVLRGWAVPVQDDTSAAVADRLLALDLADPRFDDGPATTATARDLTVVVPVRDRTTPLDRCLSALAPLRVVVVDDGSHDPAAVAAVVHRHGAGLIALPENHGPAAARNAGLRQVRTPLVAFVDSDVRAPAEVLRRLGREFADPALDLVGPRVVPAPRAGRVRWFHRYDEIASSLDMGPAAGRVRPGARLSYLPSACLVARTASLAPGFAPELRVGEDVDLVWRLAAAGGVVRYVPRYVVRHDSRDTFREWFATKFSYGSGGADLGRRHGPLIAPAVLTGPTAAVAVAVLLRRRWGVPVVLGAIALTAVRSARRLPRSEGRHRLALTLSAGAALGGVHQASSLLLRAWWPVVWPLALVSRTVRRAVTTAVVVDVVSARHAHPREPLLRTLLGRRLDDLAYGAGLWVGALRERQLSCLAVVRPRRRG</sequence>
<dbReference type="InterPro" id="IPR029044">
    <property type="entry name" value="Nucleotide-diphossugar_trans"/>
</dbReference>
<dbReference type="GO" id="GO:0016740">
    <property type="term" value="F:transferase activity"/>
    <property type="evidence" value="ECO:0007669"/>
    <property type="project" value="UniProtKB-KW"/>
</dbReference>
<reference evidence="2 3" key="1">
    <citation type="submission" date="2020-07" db="EMBL/GenBank/DDBJ databases">
        <title>Sequencing the genomes of 1000 actinobacteria strains.</title>
        <authorList>
            <person name="Klenk H.-P."/>
        </authorList>
    </citation>
    <scope>NUCLEOTIDE SEQUENCE [LARGE SCALE GENOMIC DNA]</scope>
    <source>
        <strain evidence="2 3">DSM 7487</strain>
    </source>
</reference>
<evidence type="ECO:0000313" key="3">
    <source>
        <dbReference type="Proteomes" id="UP000521922"/>
    </source>
</evidence>
<dbReference type="RefSeq" id="WP_179757317.1">
    <property type="nucleotide sequence ID" value="NZ_BAAAGN010000024.1"/>
</dbReference>
<proteinExistence type="predicted"/>
<dbReference type="Proteomes" id="UP000521922">
    <property type="component" value="Unassembled WGS sequence"/>
</dbReference>
<keyword evidence="2" id="KW-0808">Transferase</keyword>
<dbReference type="EMBL" id="JACCBB010000002">
    <property type="protein sequence ID" value="NYD25128.1"/>
    <property type="molecule type" value="Genomic_DNA"/>
</dbReference>
<dbReference type="Gene3D" id="3.90.550.10">
    <property type="entry name" value="Spore Coat Polysaccharide Biosynthesis Protein SpsA, Chain A"/>
    <property type="match status" value="1"/>
</dbReference>
<dbReference type="AlphaFoldDB" id="A0A7Y9DQZ3"/>
<evidence type="ECO:0000313" key="2">
    <source>
        <dbReference type="EMBL" id="NYD25128.1"/>
    </source>
</evidence>
<feature type="domain" description="Glycosyltransferase 2-like" evidence="1">
    <location>
        <begin position="94"/>
        <end position="213"/>
    </location>
</feature>
<dbReference type="InterPro" id="IPR023981">
    <property type="entry name" value="MftF"/>
</dbReference>
<dbReference type="CDD" id="cd00761">
    <property type="entry name" value="Glyco_tranf_GTA_type"/>
    <property type="match status" value="1"/>
</dbReference>